<dbReference type="KEGG" id="scad:DN051_13615"/>
<dbReference type="InterPro" id="IPR051606">
    <property type="entry name" value="Polyketide_Oxido-like"/>
</dbReference>
<name>A0A2Z4IZ94_9ACTN</name>
<protein>
    <submittedName>
        <fullName evidence="2">NAD(P)-dependent oxidoreductase</fullName>
    </submittedName>
</protein>
<evidence type="ECO:0000313" key="2">
    <source>
        <dbReference type="EMBL" id="AWW37563.1"/>
    </source>
</evidence>
<dbReference type="AlphaFoldDB" id="A0A2Z4IZ94"/>
<evidence type="ECO:0000259" key="1">
    <source>
        <dbReference type="Pfam" id="PF13460"/>
    </source>
</evidence>
<feature type="domain" description="NAD(P)-binding" evidence="1">
    <location>
        <begin position="7"/>
        <end position="191"/>
    </location>
</feature>
<dbReference type="RefSeq" id="WP_053757252.1">
    <property type="nucleotide sequence ID" value="NZ_CBDRHE010000010.1"/>
</dbReference>
<dbReference type="InterPro" id="IPR016040">
    <property type="entry name" value="NAD(P)-bd_dom"/>
</dbReference>
<dbReference type="GO" id="GO:0004074">
    <property type="term" value="F:biliverdin reductase [NAD(P)H] activity"/>
    <property type="evidence" value="ECO:0007669"/>
    <property type="project" value="TreeGrafter"/>
</dbReference>
<dbReference type="Gene3D" id="3.40.50.720">
    <property type="entry name" value="NAD(P)-binding Rossmann-like Domain"/>
    <property type="match status" value="1"/>
</dbReference>
<dbReference type="Pfam" id="PF13460">
    <property type="entry name" value="NAD_binding_10"/>
    <property type="match status" value="1"/>
</dbReference>
<dbReference type="InterPro" id="IPR036291">
    <property type="entry name" value="NAD(P)-bd_dom_sf"/>
</dbReference>
<dbReference type="PANTHER" id="PTHR43355">
    <property type="entry name" value="FLAVIN REDUCTASE (NADPH)"/>
    <property type="match status" value="1"/>
</dbReference>
<dbReference type="GO" id="GO:0042602">
    <property type="term" value="F:riboflavin reductase (NADPH) activity"/>
    <property type="evidence" value="ECO:0007669"/>
    <property type="project" value="TreeGrafter"/>
</dbReference>
<dbReference type="GeneID" id="32595413"/>
<evidence type="ECO:0000313" key="3">
    <source>
        <dbReference type="Proteomes" id="UP000249616"/>
    </source>
</evidence>
<dbReference type="SUPFAM" id="SSF51735">
    <property type="entry name" value="NAD(P)-binding Rossmann-fold domains"/>
    <property type="match status" value="1"/>
</dbReference>
<keyword evidence="3" id="KW-1185">Reference proteome</keyword>
<dbReference type="Proteomes" id="UP000249616">
    <property type="component" value="Chromosome"/>
</dbReference>
<sequence>MKLVVFGAHSPTGHLVTATAVAAGHTVTAITGRPAEFPFSDRGVQVADADLMDADAVDWVMWGHDAVVSVIGAPPSRRPVTVHSQGVYNIVKAMVNHGLRRLVCASSAGLDAVDQPRRGRLRRRAFLPGRRAVHEDVLRMENVVRESGLDWTLVRPGRLVSRGDVTDYRLATHAAPRRFTSRADLAHALVREATGRGRVRETVYVTTGHLAATFRSAPRNCDT</sequence>
<accession>A0A2Z4IZ94</accession>
<dbReference type="PANTHER" id="PTHR43355:SF2">
    <property type="entry name" value="FLAVIN REDUCTASE (NADPH)"/>
    <property type="match status" value="1"/>
</dbReference>
<dbReference type="EMBL" id="CP030073">
    <property type="protein sequence ID" value="AWW37563.1"/>
    <property type="molecule type" value="Genomic_DNA"/>
</dbReference>
<reference evidence="2 3" key="1">
    <citation type="journal article" date="2019" name="Int. J. Syst. Evol. Microbiol.">
        <title>Streptomyces cadmiisoli sp. nov., a novel actinomycete isolated from cadmium-contaminated soil.</title>
        <authorList>
            <person name="Li K."/>
            <person name="Tang X."/>
            <person name="Zhao J."/>
            <person name="Guo Y."/>
            <person name="Tang Y."/>
            <person name="Gao J."/>
        </authorList>
    </citation>
    <scope>NUCLEOTIDE SEQUENCE [LARGE SCALE GENOMIC DNA]</scope>
    <source>
        <strain evidence="2 3">ZFG47</strain>
    </source>
</reference>
<organism evidence="2 3">
    <name type="scientific">Streptomyces cadmiisoli</name>
    <dbReference type="NCBI Taxonomy" id="2184053"/>
    <lineage>
        <taxon>Bacteria</taxon>
        <taxon>Bacillati</taxon>
        <taxon>Actinomycetota</taxon>
        <taxon>Actinomycetes</taxon>
        <taxon>Kitasatosporales</taxon>
        <taxon>Streptomycetaceae</taxon>
        <taxon>Streptomyces</taxon>
        <taxon>Streptomyces aurantiacus group</taxon>
    </lineage>
</organism>
<gene>
    <name evidence="2" type="ORF">DN051_13615</name>
</gene>
<proteinExistence type="predicted"/>